<evidence type="ECO:0000313" key="2">
    <source>
        <dbReference type="EMBL" id="UOQ86483.1"/>
    </source>
</evidence>
<protein>
    <submittedName>
        <fullName evidence="2">Uncharacterized protein</fullName>
    </submittedName>
</protein>
<feature type="transmembrane region" description="Helical" evidence="1">
    <location>
        <begin position="20"/>
        <end position="46"/>
    </location>
</feature>
<gene>
    <name evidence="2" type="ORF">MUN87_06245</name>
</gene>
<dbReference type="Proteomes" id="UP000831537">
    <property type="component" value="Chromosome"/>
</dbReference>
<evidence type="ECO:0000256" key="1">
    <source>
        <dbReference type="SAM" id="Phobius"/>
    </source>
</evidence>
<keyword evidence="1" id="KW-0812">Transmembrane</keyword>
<dbReference type="EMBL" id="CP095071">
    <property type="protein sequence ID" value="UOQ86483.1"/>
    <property type="molecule type" value="Genomic_DNA"/>
</dbReference>
<reference evidence="2 3" key="1">
    <citation type="submission" date="2022-04" db="EMBL/GenBank/DDBJ databases">
        <title>Gracilibacillus sp. isolated from saltern.</title>
        <authorList>
            <person name="Won M."/>
            <person name="Lee C.-M."/>
            <person name="Woen H.-Y."/>
            <person name="Kwon S.-W."/>
        </authorList>
    </citation>
    <scope>NUCLEOTIDE SEQUENCE [LARGE SCALE GENOMIC DNA]</scope>
    <source>
        <strain evidence="2 3">SSPM10-3</strain>
    </source>
</reference>
<proteinExistence type="predicted"/>
<sequence>MKKWWNKTKRNPKKNKPHTFWEFLLDMLIWIPEILFLPFRIIFWLFRGAGKIMGNLFDNI</sequence>
<keyword evidence="1" id="KW-1133">Transmembrane helix</keyword>
<dbReference type="RefSeq" id="WP_244746851.1">
    <property type="nucleotide sequence ID" value="NZ_CP095071.1"/>
</dbReference>
<name>A0ABY4GQ17_9BACI</name>
<accession>A0ABY4GQ17</accession>
<organism evidence="2 3">
    <name type="scientific">Gracilibacillus salinarum</name>
    <dbReference type="NCBI Taxonomy" id="2932255"/>
    <lineage>
        <taxon>Bacteria</taxon>
        <taxon>Bacillati</taxon>
        <taxon>Bacillota</taxon>
        <taxon>Bacilli</taxon>
        <taxon>Bacillales</taxon>
        <taxon>Bacillaceae</taxon>
        <taxon>Gracilibacillus</taxon>
    </lineage>
</organism>
<keyword evidence="3" id="KW-1185">Reference proteome</keyword>
<evidence type="ECO:0000313" key="3">
    <source>
        <dbReference type="Proteomes" id="UP000831537"/>
    </source>
</evidence>
<keyword evidence="1" id="KW-0472">Membrane</keyword>